<dbReference type="SMART" id="SM00347">
    <property type="entry name" value="HTH_MARR"/>
    <property type="match status" value="1"/>
</dbReference>
<dbReference type="InterPro" id="IPR011991">
    <property type="entry name" value="ArsR-like_HTH"/>
</dbReference>
<feature type="domain" description="HTH marR-type" evidence="5">
    <location>
        <begin position="5"/>
        <end position="142"/>
    </location>
</feature>
<dbReference type="CDD" id="cd00090">
    <property type="entry name" value="HTH_ARSR"/>
    <property type="match status" value="1"/>
</dbReference>
<feature type="region of interest" description="Disordered" evidence="4">
    <location>
        <begin position="163"/>
        <end position="199"/>
    </location>
</feature>
<evidence type="ECO:0000256" key="3">
    <source>
        <dbReference type="ARBA" id="ARBA00023163"/>
    </source>
</evidence>
<name>A0A7X2XWZ7_9LACO</name>
<dbReference type="RefSeq" id="WP_155432459.1">
    <property type="nucleotide sequence ID" value="NZ_WNJO01000020.1"/>
</dbReference>
<reference evidence="6 7" key="1">
    <citation type="submission" date="2019-11" db="EMBL/GenBank/DDBJ databases">
        <title>Lactobacillus sp. nov. CRM56-3, isolated from fermented tea leaves.</title>
        <authorList>
            <person name="Phuengjayaem S."/>
            <person name="Tanasupawat S."/>
        </authorList>
    </citation>
    <scope>NUCLEOTIDE SEQUENCE [LARGE SCALE GENOMIC DNA]</scope>
    <source>
        <strain evidence="6 7">CRM56-3</strain>
    </source>
</reference>
<dbReference type="PROSITE" id="PS50995">
    <property type="entry name" value="HTH_MARR_2"/>
    <property type="match status" value="1"/>
</dbReference>
<organism evidence="6 7">
    <name type="scientific">Secundilactobacillus folii</name>
    <dbReference type="NCBI Taxonomy" id="2678357"/>
    <lineage>
        <taxon>Bacteria</taxon>
        <taxon>Bacillati</taxon>
        <taxon>Bacillota</taxon>
        <taxon>Bacilli</taxon>
        <taxon>Lactobacillales</taxon>
        <taxon>Lactobacillaceae</taxon>
        <taxon>Secundilactobacillus</taxon>
    </lineage>
</organism>
<dbReference type="InterPro" id="IPR036388">
    <property type="entry name" value="WH-like_DNA-bd_sf"/>
</dbReference>
<dbReference type="InterPro" id="IPR023187">
    <property type="entry name" value="Tscrpt_reg_MarR-type_CS"/>
</dbReference>
<dbReference type="PANTHER" id="PTHR33164:SF43">
    <property type="entry name" value="HTH-TYPE TRANSCRIPTIONAL REPRESSOR YETL"/>
    <property type="match status" value="1"/>
</dbReference>
<evidence type="ECO:0000256" key="1">
    <source>
        <dbReference type="ARBA" id="ARBA00023015"/>
    </source>
</evidence>
<feature type="compositionally biased region" description="Gly residues" evidence="4">
    <location>
        <begin position="170"/>
        <end position="190"/>
    </location>
</feature>
<dbReference type="AlphaFoldDB" id="A0A7X2XWZ7"/>
<dbReference type="PANTHER" id="PTHR33164">
    <property type="entry name" value="TRANSCRIPTIONAL REGULATOR, MARR FAMILY"/>
    <property type="match status" value="1"/>
</dbReference>
<evidence type="ECO:0000256" key="4">
    <source>
        <dbReference type="SAM" id="MobiDB-lite"/>
    </source>
</evidence>
<proteinExistence type="predicted"/>
<sequence length="199" mass="22280">MSKDTNQLLNLFGRLFQRRDFVGAVMHGSRIDNHRMHNRGPVRVLRLLKDHDQLTNSDIVEALDIRPSSVSALVAKLEENGLIARKPSEEDGRVMLISLTEKGKNFISEAHDFKSELSESLFSALSTEEQEQLNRLLGKLVADLDENKTNLPNQDRMPEFYGHHHHGHGHGPMGYGGPMGRGGFGFGPRGGRPRQGDHE</sequence>
<keyword evidence="1" id="KW-0805">Transcription regulation</keyword>
<dbReference type="InterPro" id="IPR000835">
    <property type="entry name" value="HTH_MarR-typ"/>
</dbReference>
<comment type="caution">
    <text evidence="6">The sequence shown here is derived from an EMBL/GenBank/DDBJ whole genome shotgun (WGS) entry which is preliminary data.</text>
</comment>
<dbReference type="SUPFAM" id="SSF46785">
    <property type="entry name" value="Winged helix' DNA-binding domain"/>
    <property type="match status" value="1"/>
</dbReference>
<evidence type="ECO:0000259" key="5">
    <source>
        <dbReference type="PROSITE" id="PS50995"/>
    </source>
</evidence>
<protein>
    <submittedName>
        <fullName evidence="6">MarR family transcriptional regulator</fullName>
    </submittedName>
</protein>
<accession>A0A7X2XWZ7</accession>
<keyword evidence="3" id="KW-0804">Transcription</keyword>
<dbReference type="Pfam" id="PF01047">
    <property type="entry name" value="MarR"/>
    <property type="match status" value="1"/>
</dbReference>
<dbReference type="PRINTS" id="PR00598">
    <property type="entry name" value="HTHMARR"/>
</dbReference>
<dbReference type="Gene3D" id="1.10.10.10">
    <property type="entry name" value="Winged helix-like DNA-binding domain superfamily/Winged helix DNA-binding domain"/>
    <property type="match status" value="1"/>
</dbReference>
<evidence type="ECO:0000313" key="6">
    <source>
        <dbReference type="EMBL" id="MTV83198.1"/>
    </source>
</evidence>
<dbReference type="InterPro" id="IPR036390">
    <property type="entry name" value="WH_DNA-bd_sf"/>
</dbReference>
<dbReference type="PROSITE" id="PS01117">
    <property type="entry name" value="HTH_MARR_1"/>
    <property type="match status" value="1"/>
</dbReference>
<evidence type="ECO:0000313" key="7">
    <source>
        <dbReference type="Proteomes" id="UP000466388"/>
    </source>
</evidence>
<dbReference type="EMBL" id="WNJO01000020">
    <property type="protein sequence ID" value="MTV83198.1"/>
    <property type="molecule type" value="Genomic_DNA"/>
</dbReference>
<dbReference type="GO" id="GO:0003677">
    <property type="term" value="F:DNA binding"/>
    <property type="evidence" value="ECO:0007669"/>
    <property type="project" value="UniProtKB-KW"/>
</dbReference>
<dbReference type="Proteomes" id="UP000466388">
    <property type="component" value="Unassembled WGS sequence"/>
</dbReference>
<dbReference type="InterPro" id="IPR039422">
    <property type="entry name" value="MarR/SlyA-like"/>
</dbReference>
<gene>
    <name evidence="6" type="ORF">GM612_11270</name>
</gene>
<dbReference type="GO" id="GO:0006950">
    <property type="term" value="P:response to stress"/>
    <property type="evidence" value="ECO:0007669"/>
    <property type="project" value="TreeGrafter"/>
</dbReference>
<keyword evidence="2" id="KW-0238">DNA-binding</keyword>
<dbReference type="GO" id="GO:0003700">
    <property type="term" value="F:DNA-binding transcription factor activity"/>
    <property type="evidence" value="ECO:0007669"/>
    <property type="project" value="InterPro"/>
</dbReference>
<evidence type="ECO:0000256" key="2">
    <source>
        <dbReference type="ARBA" id="ARBA00023125"/>
    </source>
</evidence>
<keyword evidence="7" id="KW-1185">Reference proteome</keyword>